<dbReference type="Gene3D" id="3.40.605.10">
    <property type="entry name" value="Aldehyde Dehydrogenase, Chain A, domain 1"/>
    <property type="match status" value="1"/>
</dbReference>
<gene>
    <name evidence="12" type="ORF">SSPO_043960</name>
</gene>
<dbReference type="Pfam" id="PF00171">
    <property type="entry name" value="Aldedh"/>
    <property type="match status" value="1"/>
</dbReference>
<name>A0A499UP75_9ACTN</name>
<dbReference type="SUPFAM" id="SSF56645">
    <property type="entry name" value="Acyl-CoA dehydrogenase NM domain-like"/>
    <property type="match status" value="1"/>
</dbReference>
<evidence type="ECO:0000259" key="11">
    <source>
        <dbReference type="Pfam" id="PF02771"/>
    </source>
</evidence>
<organism evidence="12 13">
    <name type="scientific">Streptomyces antimycoticus</name>
    <dbReference type="NCBI Taxonomy" id="68175"/>
    <lineage>
        <taxon>Bacteria</taxon>
        <taxon>Bacillati</taxon>
        <taxon>Actinomycetota</taxon>
        <taxon>Actinomycetes</taxon>
        <taxon>Kitasatosporales</taxon>
        <taxon>Streptomycetaceae</taxon>
        <taxon>Streptomyces</taxon>
        <taxon>Streptomyces violaceusniger group</taxon>
    </lineage>
</organism>
<evidence type="ECO:0000256" key="6">
    <source>
        <dbReference type="ARBA" id="ARBA00023002"/>
    </source>
</evidence>
<feature type="compositionally biased region" description="Basic residues" evidence="7">
    <location>
        <begin position="432"/>
        <end position="444"/>
    </location>
</feature>
<dbReference type="InterPro" id="IPR046373">
    <property type="entry name" value="Acyl-CoA_Oxase/DH_mid-dom_sf"/>
</dbReference>
<comment type="similarity">
    <text evidence="3">Belongs to the aldehyde dehydrogenase family.</text>
</comment>
<dbReference type="InterPro" id="IPR013786">
    <property type="entry name" value="AcylCoA_DH/ox_N"/>
</dbReference>
<dbReference type="Pfam" id="PF02770">
    <property type="entry name" value="Acyl-CoA_dh_M"/>
    <property type="match status" value="1"/>
</dbReference>
<dbReference type="Gene3D" id="1.10.540.10">
    <property type="entry name" value="Acyl-CoA dehydrogenase/oxidase, N-terminal domain"/>
    <property type="match status" value="1"/>
</dbReference>
<feature type="compositionally biased region" description="Basic residues" evidence="7">
    <location>
        <begin position="388"/>
        <end position="400"/>
    </location>
</feature>
<dbReference type="FunFam" id="3.40.605.10:FF:000007">
    <property type="entry name" value="NAD/NADP-dependent betaine aldehyde dehydrogenase"/>
    <property type="match status" value="1"/>
</dbReference>
<feature type="domain" description="Acyl-CoA oxidase/dehydrogenase middle" evidence="10">
    <location>
        <begin position="135"/>
        <end position="230"/>
    </location>
</feature>
<dbReference type="Proteomes" id="UP000463951">
    <property type="component" value="Chromosome"/>
</dbReference>
<evidence type="ECO:0000259" key="8">
    <source>
        <dbReference type="Pfam" id="PF00171"/>
    </source>
</evidence>
<dbReference type="InterPro" id="IPR016163">
    <property type="entry name" value="Ald_DH_C"/>
</dbReference>
<evidence type="ECO:0000313" key="12">
    <source>
        <dbReference type="EMBL" id="BBJ41678.1"/>
    </source>
</evidence>
<evidence type="ECO:0008006" key="14">
    <source>
        <dbReference type="Google" id="ProtNLM"/>
    </source>
</evidence>
<dbReference type="InterPro" id="IPR016161">
    <property type="entry name" value="Ald_DH/histidinol_DH"/>
</dbReference>
<dbReference type="Gene3D" id="2.40.110.10">
    <property type="entry name" value="Butyryl-CoA Dehydrogenase, subunit A, domain 2"/>
    <property type="match status" value="1"/>
</dbReference>
<evidence type="ECO:0000256" key="4">
    <source>
        <dbReference type="ARBA" id="ARBA00022630"/>
    </source>
</evidence>
<evidence type="ECO:0000256" key="2">
    <source>
        <dbReference type="ARBA" id="ARBA00009347"/>
    </source>
</evidence>
<dbReference type="Gene3D" id="3.40.309.10">
    <property type="entry name" value="Aldehyde Dehydrogenase, Chain A, domain 2"/>
    <property type="match status" value="1"/>
</dbReference>
<evidence type="ECO:0000256" key="3">
    <source>
        <dbReference type="ARBA" id="ARBA00009986"/>
    </source>
</evidence>
<comment type="similarity">
    <text evidence="2">Belongs to the acyl-CoA dehydrogenase family.</text>
</comment>
<dbReference type="InterPro" id="IPR009100">
    <property type="entry name" value="AcylCoA_DH/oxidase_NM_dom_sf"/>
</dbReference>
<dbReference type="Gene3D" id="1.20.140.10">
    <property type="entry name" value="Butyryl-CoA Dehydrogenase, subunit A, domain 3"/>
    <property type="match status" value="1"/>
</dbReference>
<keyword evidence="5" id="KW-0274">FAD</keyword>
<feature type="region of interest" description="Disordered" evidence="7">
    <location>
        <begin position="432"/>
        <end position="453"/>
    </location>
</feature>
<feature type="region of interest" description="Disordered" evidence="7">
    <location>
        <begin position="313"/>
        <end position="417"/>
    </location>
</feature>
<proteinExistence type="inferred from homology"/>
<dbReference type="InterPro" id="IPR016162">
    <property type="entry name" value="Ald_DH_N"/>
</dbReference>
<dbReference type="InterPro" id="IPR009075">
    <property type="entry name" value="AcylCo_DH/oxidase_C"/>
</dbReference>
<dbReference type="Pfam" id="PF00441">
    <property type="entry name" value="Acyl-CoA_dh_1"/>
    <property type="match status" value="1"/>
</dbReference>
<keyword evidence="6" id="KW-0560">Oxidoreductase</keyword>
<dbReference type="InterPro" id="IPR036250">
    <property type="entry name" value="AcylCo_DH-like_C"/>
</dbReference>
<evidence type="ECO:0000256" key="5">
    <source>
        <dbReference type="ARBA" id="ARBA00022827"/>
    </source>
</evidence>
<sequence length="941" mass="100725">MDFAFGPEDERFRTEARDWLAEHFAGPFAALKQEPGGHPGEARGDMTARRAWERELGTGGWIGLGWDRTDGAYGNRAATLTQQVVWAEEYARAGAPGRLGHIGENLLAPTLLAHGDSAQRARFLPPIARGEELWCQGYSEPDAGSDLAGLWTRAVRDPGEGTYRITGQKIWTSLAHEADWCFVLARTEEGSQRHHGLSFLLVPMDQPGRIEVRPIRQLTGTSEFNEVFFDGAVARAEHLVGGAGHGWRVAMSLLAVERGVSTLVQQIGFAQELSRVVRLALETGAAEEPVLRDRLIRQWAELKAMRWNALRTLGAAQNPTPNPARDSAARGPARTTHGTPPRGRAPPMTSPGERGPPGRRPTRSRPAGPRRAQRRQAAVGRLASAARRAGRAGERRRGRTRPGALDRRPAVRTRRLPTSLPLLPRRHHLRRLGRDPAHHHRRARTSPPQGITPMTKTYAHWIGGSWRDPGNGHYPVINPATEETVGHAPEADPADVDAAVRAARAAYDGWSRTASRERAAVLDRVADLLAEHAPDLVPLVQAETGATLRVTSSLQVPPAIDRFRRYARGALEPDTVPLAPLPMAATPLAPGGLIGAAAVRRPLGVVACITSYNFPLTNLAGKVAPALAMGNTVVAKPAPQDPLCCLELGPLLKEAGLPDGAFNVVTGSRAAAGEALVAHPGVDMVSFTGSTAVGKKIAESAGRSMKRTLMELGGKGAAIVLGDADERAIASAVGAVGSTFSFHSGQICTAPTRVLVHRSLYEKVIAALTHYAESLKIGDPVDNSTIVGPLISAAQRDRVEAYVSGARDQGARIVVGGERPAHKPGFYVAPTLIADADPAMTVAREELFGPVVVALPFDDEDEAVRIADATPYGLYDYVFSADAGRAWTLAARLRSGNVGINTAQRHPETPFGGFKESGVGRDGGSFGLHAYSELQSLVWVS</sequence>
<dbReference type="SUPFAM" id="SSF53720">
    <property type="entry name" value="ALDH-like"/>
    <property type="match status" value="1"/>
</dbReference>
<evidence type="ECO:0000259" key="10">
    <source>
        <dbReference type="Pfam" id="PF02770"/>
    </source>
</evidence>
<keyword evidence="4" id="KW-0285">Flavoprotein</keyword>
<feature type="compositionally biased region" description="Low complexity" evidence="7">
    <location>
        <begin position="364"/>
        <end position="387"/>
    </location>
</feature>
<dbReference type="EMBL" id="AP019620">
    <property type="protein sequence ID" value="BBJ41678.1"/>
    <property type="molecule type" value="Genomic_DNA"/>
</dbReference>
<dbReference type="PANTHER" id="PTHR11699">
    <property type="entry name" value="ALDEHYDE DEHYDROGENASE-RELATED"/>
    <property type="match status" value="1"/>
</dbReference>
<dbReference type="GO" id="GO:0050660">
    <property type="term" value="F:flavin adenine dinucleotide binding"/>
    <property type="evidence" value="ECO:0007669"/>
    <property type="project" value="InterPro"/>
</dbReference>
<dbReference type="GO" id="GO:0016627">
    <property type="term" value="F:oxidoreductase activity, acting on the CH-CH group of donors"/>
    <property type="evidence" value="ECO:0007669"/>
    <property type="project" value="InterPro"/>
</dbReference>
<dbReference type="InterPro" id="IPR006091">
    <property type="entry name" value="Acyl-CoA_Oxase/DH_mid-dom"/>
</dbReference>
<evidence type="ECO:0000313" key="13">
    <source>
        <dbReference type="Proteomes" id="UP000463951"/>
    </source>
</evidence>
<dbReference type="SUPFAM" id="SSF47203">
    <property type="entry name" value="Acyl-CoA dehydrogenase C-terminal domain-like"/>
    <property type="match status" value="1"/>
</dbReference>
<feature type="domain" description="Acyl-CoA dehydrogenase/oxidase N-terminal" evidence="11">
    <location>
        <begin position="7"/>
        <end position="131"/>
    </location>
</feature>
<evidence type="ECO:0000256" key="1">
    <source>
        <dbReference type="ARBA" id="ARBA00001974"/>
    </source>
</evidence>
<evidence type="ECO:0000256" key="7">
    <source>
        <dbReference type="SAM" id="MobiDB-lite"/>
    </source>
</evidence>
<evidence type="ECO:0000259" key="9">
    <source>
        <dbReference type="Pfam" id="PF00441"/>
    </source>
</evidence>
<accession>A0A499UP75</accession>
<feature type="domain" description="Aldehyde dehydrogenase" evidence="8">
    <location>
        <begin position="466"/>
        <end position="936"/>
    </location>
</feature>
<reference evidence="12 13" key="1">
    <citation type="journal article" date="2020" name="Int. J. Syst. Evol. Microbiol.">
        <title>Reclassification of Streptomyces castelarensis and Streptomyces sporoclivatus as later heterotypic synonyms of Streptomyces antimycoticus.</title>
        <authorList>
            <person name="Komaki H."/>
            <person name="Tamura T."/>
        </authorList>
    </citation>
    <scope>NUCLEOTIDE SEQUENCE [LARGE SCALE GENOMIC DNA]</scope>
    <source>
        <strain evidence="12 13">NBRC 100767</strain>
    </source>
</reference>
<dbReference type="GO" id="GO:0016620">
    <property type="term" value="F:oxidoreductase activity, acting on the aldehyde or oxo group of donors, NAD or NADP as acceptor"/>
    <property type="evidence" value="ECO:0007669"/>
    <property type="project" value="InterPro"/>
</dbReference>
<dbReference type="InterPro" id="IPR015590">
    <property type="entry name" value="Aldehyde_DH_dom"/>
</dbReference>
<dbReference type="AlphaFoldDB" id="A0A499UP75"/>
<feature type="domain" description="Acyl-CoA dehydrogenase/oxidase C-terminal" evidence="9">
    <location>
        <begin position="244"/>
        <end position="329"/>
    </location>
</feature>
<dbReference type="InterPro" id="IPR037069">
    <property type="entry name" value="AcylCoA_DH/ox_N_sf"/>
</dbReference>
<protein>
    <recommendedName>
        <fullName evidence="14">Aldehyde dehydrogenase</fullName>
    </recommendedName>
</protein>
<comment type="cofactor">
    <cofactor evidence="1">
        <name>FAD</name>
        <dbReference type="ChEBI" id="CHEBI:57692"/>
    </cofactor>
</comment>
<dbReference type="Pfam" id="PF02771">
    <property type="entry name" value="Acyl-CoA_dh_N"/>
    <property type="match status" value="1"/>
</dbReference>